<accession>A0A5B7D8T2</accession>
<comment type="subcellular location">
    <subcellularLocation>
        <location evidence="1">Nucleus</location>
    </subcellularLocation>
</comment>
<keyword evidence="3" id="KW-0547">Nucleotide-binding</keyword>
<dbReference type="AlphaFoldDB" id="A0A5B7D8T2"/>
<dbReference type="GO" id="GO:0004386">
    <property type="term" value="F:helicase activity"/>
    <property type="evidence" value="ECO:0007669"/>
    <property type="project" value="UniProtKB-KW"/>
</dbReference>
<dbReference type="Gene3D" id="3.40.50.300">
    <property type="entry name" value="P-loop containing nucleotide triphosphate hydrolases"/>
    <property type="match status" value="1"/>
</dbReference>
<dbReference type="GO" id="GO:0005524">
    <property type="term" value="F:ATP binding"/>
    <property type="evidence" value="ECO:0007669"/>
    <property type="project" value="UniProtKB-KW"/>
</dbReference>
<organism evidence="9 10">
    <name type="scientific">Portunus trituberculatus</name>
    <name type="common">Swimming crab</name>
    <name type="synonym">Neptunus trituberculatus</name>
    <dbReference type="NCBI Taxonomy" id="210409"/>
    <lineage>
        <taxon>Eukaryota</taxon>
        <taxon>Metazoa</taxon>
        <taxon>Ecdysozoa</taxon>
        <taxon>Arthropoda</taxon>
        <taxon>Crustacea</taxon>
        <taxon>Multicrustacea</taxon>
        <taxon>Malacostraca</taxon>
        <taxon>Eumalacostraca</taxon>
        <taxon>Eucarida</taxon>
        <taxon>Decapoda</taxon>
        <taxon>Pleocyemata</taxon>
        <taxon>Brachyura</taxon>
        <taxon>Eubrachyura</taxon>
        <taxon>Portunoidea</taxon>
        <taxon>Portunidae</taxon>
        <taxon>Portuninae</taxon>
        <taxon>Portunus</taxon>
    </lineage>
</organism>
<keyword evidence="4" id="KW-0347">Helicase</keyword>
<evidence type="ECO:0000256" key="6">
    <source>
        <dbReference type="ARBA" id="ARBA00023125"/>
    </source>
</evidence>
<dbReference type="GO" id="GO:0016887">
    <property type="term" value="F:ATP hydrolysis activity"/>
    <property type="evidence" value="ECO:0007669"/>
    <property type="project" value="InterPro"/>
</dbReference>
<evidence type="ECO:0000313" key="9">
    <source>
        <dbReference type="EMBL" id="MPC17606.1"/>
    </source>
</evidence>
<dbReference type="InterPro" id="IPR044574">
    <property type="entry name" value="ARIP4-like"/>
</dbReference>
<dbReference type="PANTHER" id="PTHR45797:SF3">
    <property type="entry name" value="TRANSCRIPTIONAL REGULATOR ATRX HOMOLOG"/>
    <property type="match status" value="1"/>
</dbReference>
<keyword evidence="5" id="KW-0067">ATP-binding</keyword>
<evidence type="ECO:0000256" key="7">
    <source>
        <dbReference type="ARBA" id="ARBA00023242"/>
    </source>
</evidence>
<name>A0A5B7D8T2_PORTR</name>
<dbReference type="GO" id="GO:0003677">
    <property type="term" value="F:DNA binding"/>
    <property type="evidence" value="ECO:0007669"/>
    <property type="project" value="UniProtKB-KW"/>
</dbReference>
<dbReference type="Proteomes" id="UP000324222">
    <property type="component" value="Unassembled WGS sequence"/>
</dbReference>
<protein>
    <submittedName>
        <fullName evidence="9">Transcriptional regulator ATRX</fullName>
    </submittedName>
</protein>
<dbReference type="EMBL" id="VSRR010000605">
    <property type="protein sequence ID" value="MPC17606.1"/>
    <property type="molecule type" value="Genomic_DNA"/>
</dbReference>
<gene>
    <name evidence="9" type="primary">ATRX_0</name>
    <name evidence="9" type="ORF">E2C01_010469</name>
</gene>
<feature type="region of interest" description="Disordered" evidence="8">
    <location>
        <begin position="117"/>
        <end position="139"/>
    </location>
</feature>
<feature type="region of interest" description="Disordered" evidence="8">
    <location>
        <begin position="225"/>
        <end position="273"/>
    </location>
</feature>
<comment type="similarity">
    <text evidence="2">Belongs to the SNF2/RAD54 helicase family.</text>
</comment>
<feature type="compositionally biased region" description="Acidic residues" evidence="8">
    <location>
        <begin position="254"/>
        <end position="266"/>
    </location>
</feature>
<keyword evidence="4" id="KW-0378">Hydrolase</keyword>
<evidence type="ECO:0000256" key="8">
    <source>
        <dbReference type="SAM" id="MobiDB-lite"/>
    </source>
</evidence>
<proteinExistence type="inferred from homology"/>
<dbReference type="Gene3D" id="3.40.50.10810">
    <property type="entry name" value="Tandem AAA-ATPase domain"/>
    <property type="match status" value="1"/>
</dbReference>
<sequence>MKAQDNVILMTAKDQLAAMDWWGAWGGGKDEAFYIYSHVDGHHCMIQFIKPNLLGTKKEFMNRFANPIEQGQCVEAMPRDVRRMKRRAHILHNLLEGCVQRGNEFWQFTANMASTSATGGTGGGKDNGGGGKDESGRGETRMDYTVLKPYLPPKFEYVISVQLSEIQCKLYQYYLDNLARGGPKRQGSGLFVDFGALSRIWTHPKVLELAMRRIEYDDDDEELDDFICDDSTTSESSDDERSSKKKKSKKNNEESEEEEVVEEDEKPEPVAGLTESGKVKIDWWKKVLEDNVGEDFEEEEYLDKLEHGGKIILLLDILRECCSIGDKV</sequence>
<comment type="caution">
    <text evidence="9">The sequence shown here is derived from an EMBL/GenBank/DDBJ whole genome shotgun (WGS) entry which is preliminary data.</text>
</comment>
<evidence type="ECO:0000256" key="1">
    <source>
        <dbReference type="ARBA" id="ARBA00004123"/>
    </source>
</evidence>
<dbReference type="InterPro" id="IPR027417">
    <property type="entry name" value="P-loop_NTPase"/>
</dbReference>
<evidence type="ECO:0000256" key="3">
    <source>
        <dbReference type="ARBA" id="ARBA00022741"/>
    </source>
</evidence>
<evidence type="ECO:0000256" key="2">
    <source>
        <dbReference type="ARBA" id="ARBA00007025"/>
    </source>
</evidence>
<reference evidence="9 10" key="1">
    <citation type="submission" date="2019-05" db="EMBL/GenBank/DDBJ databases">
        <title>Another draft genome of Portunus trituberculatus and its Hox gene families provides insights of decapod evolution.</title>
        <authorList>
            <person name="Jeong J.-H."/>
            <person name="Song I."/>
            <person name="Kim S."/>
            <person name="Choi T."/>
            <person name="Kim D."/>
            <person name="Ryu S."/>
            <person name="Kim W."/>
        </authorList>
    </citation>
    <scope>NUCLEOTIDE SEQUENCE [LARGE SCALE GENOMIC DNA]</scope>
    <source>
        <tissue evidence="9">Muscle</tissue>
    </source>
</reference>
<dbReference type="GO" id="GO:0005634">
    <property type="term" value="C:nucleus"/>
    <property type="evidence" value="ECO:0007669"/>
    <property type="project" value="UniProtKB-SubCell"/>
</dbReference>
<dbReference type="OrthoDB" id="448448at2759"/>
<evidence type="ECO:0000256" key="4">
    <source>
        <dbReference type="ARBA" id="ARBA00022806"/>
    </source>
</evidence>
<keyword evidence="7" id="KW-0539">Nucleus</keyword>
<keyword evidence="10" id="KW-1185">Reference proteome</keyword>
<keyword evidence="6" id="KW-0238">DNA-binding</keyword>
<feature type="compositionally biased region" description="Gly residues" evidence="8">
    <location>
        <begin position="119"/>
        <end position="130"/>
    </location>
</feature>
<dbReference type="InterPro" id="IPR038718">
    <property type="entry name" value="SNF2-like_sf"/>
</dbReference>
<evidence type="ECO:0000256" key="5">
    <source>
        <dbReference type="ARBA" id="ARBA00022840"/>
    </source>
</evidence>
<dbReference type="PANTHER" id="PTHR45797">
    <property type="entry name" value="RAD54-LIKE"/>
    <property type="match status" value="1"/>
</dbReference>
<evidence type="ECO:0000313" key="10">
    <source>
        <dbReference type="Proteomes" id="UP000324222"/>
    </source>
</evidence>